<dbReference type="AlphaFoldDB" id="V9EDE0"/>
<keyword evidence="4 7" id="KW-1133">Transmembrane helix</keyword>
<comment type="caution">
    <text evidence="9">The sequence shown here is derived from an EMBL/GenBank/DDBJ whole genome shotgun (WGS) entry which is preliminary data.</text>
</comment>
<keyword evidence="10" id="KW-1185">Reference proteome</keyword>
<dbReference type="GO" id="GO:0016020">
    <property type="term" value="C:membrane"/>
    <property type="evidence" value="ECO:0007669"/>
    <property type="project" value="UniProtKB-SubCell"/>
</dbReference>
<dbReference type="GO" id="GO:0046839">
    <property type="term" value="P:phospholipid dephosphorylation"/>
    <property type="evidence" value="ECO:0007669"/>
    <property type="project" value="TreeGrafter"/>
</dbReference>
<dbReference type="SMART" id="SM00014">
    <property type="entry name" value="acidPPc"/>
    <property type="match status" value="1"/>
</dbReference>
<feature type="transmembrane region" description="Helical" evidence="7">
    <location>
        <begin position="295"/>
        <end position="313"/>
    </location>
</feature>
<organism evidence="9 10">
    <name type="scientific">Phytophthora nicotianae P1569</name>
    <dbReference type="NCBI Taxonomy" id="1317065"/>
    <lineage>
        <taxon>Eukaryota</taxon>
        <taxon>Sar</taxon>
        <taxon>Stramenopiles</taxon>
        <taxon>Oomycota</taxon>
        <taxon>Peronosporomycetes</taxon>
        <taxon>Peronosporales</taxon>
        <taxon>Peronosporaceae</taxon>
        <taxon>Phytophthora</taxon>
    </lineage>
</organism>
<accession>V9EDE0</accession>
<dbReference type="CDD" id="cd03390">
    <property type="entry name" value="PAP2_containing_1_like"/>
    <property type="match status" value="1"/>
</dbReference>
<feature type="region of interest" description="Disordered" evidence="6">
    <location>
        <begin position="588"/>
        <end position="627"/>
    </location>
</feature>
<feature type="compositionally biased region" description="Basic and acidic residues" evidence="6">
    <location>
        <begin position="591"/>
        <end position="601"/>
    </location>
</feature>
<dbReference type="Gene3D" id="1.20.144.10">
    <property type="entry name" value="Phosphatidic acid phosphatase type 2/haloperoxidase"/>
    <property type="match status" value="1"/>
</dbReference>
<dbReference type="HOGENOM" id="CLU_436479_0_0_1"/>
<evidence type="ECO:0000313" key="9">
    <source>
        <dbReference type="EMBL" id="ETI36292.1"/>
    </source>
</evidence>
<protein>
    <recommendedName>
        <fullName evidence="8">Phosphatidic acid phosphatase type 2/haloperoxidase domain-containing protein</fullName>
    </recommendedName>
</protein>
<dbReference type="eggNOG" id="KOG3030">
    <property type="taxonomic scope" value="Eukaryota"/>
</dbReference>
<dbReference type="EMBL" id="ANIZ01003046">
    <property type="protein sequence ID" value="ETI36292.1"/>
    <property type="molecule type" value="Genomic_DNA"/>
</dbReference>
<dbReference type="SUPFAM" id="SSF48317">
    <property type="entry name" value="Acid phosphatase/Vanadium-dependent haloperoxidase"/>
    <property type="match status" value="1"/>
</dbReference>
<dbReference type="Pfam" id="PF01569">
    <property type="entry name" value="PAP2"/>
    <property type="match status" value="1"/>
</dbReference>
<sequence length="627" mass="70171">MKDYRILDFALTGIIYLLAYVCALVEVHERPIPGIRIRVSSTAVVWGLDPSIDNKKLAEEVPLWLLWTLGVAFPIGINLIVNFVLPIFCQVRVIAHDTRDFLLSLSQSVAIAQLFTHFTKNITGRFRPSFYDMCKWDYEIIWDGITNLCTDAKGDKEGRRSFPSGHASFAWATMLTLSLYLLGRFRLNAPHNCDSKLLDGRKTFLMSLCCLPLLLAVWICVTRTKDNWHHYSDILGGSVIGVGAANFAFKTNYGSVFSRDVAGLPIETIHDLKRIVAAILSGIKPRSEVLREYRVLDFSYIVVIYLLALVIAASEENEQPVPGIKVFLNSTTEVWSLDRSLYHEKLPKHGTSATSRSATHPQMSNGCDLRTFSSAVAGPNDVRAQLTNWYQPRSEFRASKVLSGTSHCSRHARLPAQLSSGYTAGRVFTIFTINVTGCFRPSFYQMCKWIKISSGMESSPCALMLLVRKRGVAAFLRSCILSSGNHARADTLPAGSITLELRESQHFLDPGWQESRHDVLLLPTSSTRPLGGCDALHRQPAPLQRSSRVASLAVHQQFLQSATTTDRSLTGIQQDFLLNERRLKKQLNNHDNIRSSREPQQLKHATSQSDYIVDRSSQRTRSPSRGA</sequence>
<comment type="subcellular location">
    <subcellularLocation>
        <location evidence="1">Membrane</location>
        <topology evidence="1">Multi-pass membrane protein</topology>
    </subcellularLocation>
</comment>
<evidence type="ECO:0000256" key="1">
    <source>
        <dbReference type="ARBA" id="ARBA00004141"/>
    </source>
</evidence>
<dbReference type="GO" id="GO:0006644">
    <property type="term" value="P:phospholipid metabolic process"/>
    <property type="evidence" value="ECO:0007669"/>
    <property type="project" value="InterPro"/>
</dbReference>
<evidence type="ECO:0000256" key="5">
    <source>
        <dbReference type="ARBA" id="ARBA00023136"/>
    </source>
</evidence>
<dbReference type="Proteomes" id="UP000018721">
    <property type="component" value="Unassembled WGS sequence"/>
</dbReference>
<feature type="domain" description="Phosphatidic acid phosphatase type 2/haloperoxidase" evidence="8">
    <location>
        <begin position="103"/>
        <end position="249"/>
    </location>
</feature>
<proteinExistence type="inferred from homology"/>
<keyword evidence="5 7" id="KW-0472">Membrane</keyword>
<feature type="transmembrane region" description="Helical" evidence="7">
    <location>
        <begin position="165"/>
        <end position="183"/>
    </location>
</feature>
<evidence type="ECO:0000256" key="7">
    <source>
        <dbReference type="SAM" id="Phobius"/>
    </source>
</evidence>
<feature type="transmembrane region" description="Helical" evidence="7">
    <location>
        <begin position="64"/>
        <end position="89"/>
    </location>
</feature>
<dbReference type="PANTHER" id="PTHR10165:SF35">
    <property type="entry name" value="RE23632P"/>
    <property type="match status" value="1"/>
</dbReference>
<feature type="transmembrane region" description="Helical" evidence="7">
    <location>
        <begin position="204"/>
        <end position="224"/>
    </location>
</feature>
<evidence type="ECO:0000256" key="6">
    <source>
        <dbReference type="SAM" id="MobiDB-lite"/>
    </source>
</evidence>
<evidence type="ECO:0000256" key="3">
    <source>
        <dbReference type="ARBA" id="ARBA00022692"/>
    </source>
</evidence>
<evidence type="ECO:0000313" key="10">
    <source>
        <dbReference type="Proteomes" id="UP000018721"/>
    </source>
</evidence>
<reference evidence="9 10" key="1">
    <citation type="submission" date="2013-11" db="EMBL/GenBank/DDBJ databases">
        <title>The Genome Sequence of Phytophthora parasitica P1569.</title>
        <authorList>
            <consortium name="The Broad Institute Genomics Platform"/>
            <person name="Russ C."/>
            <person name="Tyler B."/>
            <person name="Panabieres F."/>
            <person name="Shan W."/>
            <person name="Tripathy S."/>
            <person name="Grunwald N."/>
            <person name="Machado M."/>
            <person name="Johnson C.S."/>
            <person name="Arredondo F."/>
            <person name="Hong C."/>
            <person name="Coffey M."/>
            <person name="Young S.K."/>
            <person name="Zeng Q."/>
            <person name="Gargeya S."/>
            <person name="Fitzgerald M."/>
            <person name="Abouelleil A."/>
            <person name="Alvarado L."/>
            <person name="Chapman S.B."/>
            <person name="Gainer-Dewar J."/>
            <person name="Goldberg J."/>
            <person name="Griggs A."/>
            <person name="Gujja S."/>
            <person name="Hansen M."/>
            <person name="Howarth C."/>
            <person name="Imamovic A."/>
            <person name="Ireland A."/>
            <person name="Larimer J."/>
            <person name="McCowan C."/>
            <person name="Murphy C."/>
            <person name="Pearson M."/>
            <person name="Poon T.W."/>
            <person name="Priest M."/>
            <person name="Roberts A."/>
            <person name="Saif S."/>
            <person name="Shea T."/>
            <person name="Sykes S."/>
            <person name="Wortman J."/>
            <person name="Nusbaum C."/>
            <person name="Birren B."/>
        </authorList>
    </citation>
    <scope>NUCLEOTIDE SEQUENCE [LARGE SCALE GENOMIC DNA]</scope>
    <source>
        <strain evidence="9 10">P1569</strain>
    </source>
</reference>
<dbReference type="InterPro" id="IPR043216">
    <property type="entry name" value="PAP-like"/>
</dbReference>
<comment type="similarity">
    <text evidence="2">Belongs to the PA-phosphatase related phosphoesterase family.</text>
</comment>
<dbReference type="InterPro" id="IPR036938">
    <property type="entry name" value="PAP2/HPO_sf"/>
</dbReference>
<keyword evidence="3 7" id="KW-0812">Transmembrane</keyword>
<dbReference type="GO" id="GO:0008195">
    <property type="term" value="F:phosphatidate phosphatase activity"/>
    <property type="evidence" value="ECO:0007669"/>
    <property type="project" value="TreeGrafter"/>
</dbReference>
<gene>
    <name evidence="9" type="ORF">F443_17567</name>
</gene>
<evidence type="ECO:0000259" key="8">
    <source>
        <dbReference type="SMART" id="SM00014"/>
    </source>
</evidence>
<feature type="transmembrane region" description="Helical" evidence="7">
    <location>
        <begin position="7"/>
        <end position="27"/>
    </location>
</feature>
<name>V9EDE0_PHYNI</name>
<evidence type="ECO:0000256" key="4">
    <source>
        <dbReference type="ARBA" id="ARBA00022989"/>
    </source>
</evidence>
<evidence type="ECO:0000256" key="2">
    <source>
        <dbReference type="ARBA" id="ARBA00008816"/>
    </source>
</evidence>
<dbReference type="PANTHER" id="PTHR10165">
    <property type="entry name" value="LIPID PHOSPHATE PHOSPHATASE"/>
    <property type="match status" value="1"/>
</dbReference>
<dbReference type="InterPro" id="IPR000326">
    <property type="entry name" value="PAP2/HPO"/>
</dbReference>